<dbReference type="Proteomes" id="UP001469553">
    <property type="component" value="Unassembled WGS sequence"/>
</dbReference>
<reference evidence="2 3" key="1">
    <citation type="submission" date="2021-06" db="EMBL/GenBank/DDBJ databases">
        <authorList>
            <person name="Palmer J.M."/>
        </authorList>
    </citation>
    <scope>NUCLEOTIDE SEQUENCE [LARGE SCALE GENOMIC DNA]</scope>
    <source>
        <strain evidence="2 3">AS_MEX2019</strain>
        <tissue evidence="2">Muscle</tissue>
    </source>
</reference>
<keyword evidence="3" id="KW-1185">Reference proteome</keyword>
<evidence type="ECO:0000313" key="2">
    <source>
        <dbReference type="EMBL" id="MEQ2280366.1"/>
    </source>
</evidence>
<feature type="transmembrane region" description="Helical" evidence="1">
    <location>
        <begin position="38"/>
        <end position="63"/>
    </location>
</feature>
<keyword evidence="1" id="KW-0812">Transmembrane</keyword>
<proteinExistence type="predicted"/>
<comment type="caution">
    <text evidence="2">The sequence shown here is derived from an EMBL/GenBank/DDBJ whole genome shotgun (WGS) entry which is preliminary data.</text>
</comment>
<dbReference type="EMBL" id="JAHRIP010001505">
    <property type="protein sequence ID" value="MEQ2280366.1"/>
    <property type="molecule type" value="Genomic_DNA"/>
</dbReference>
<protein>
    <submittedName>
        <fullName evidence="2">Uncharacterized protein</fullName>
    </submittedName>
</protein>
<keyword evidence="1" id="KW-1133">Transmembrane helix</keyword>
<sequence length="135" mass="14299">MTRCPPSHWSLIPSCCELPAAAKQVWGSLGGSLVLGGWLGGFGTLSLSLYFSGLGAAITVLYCRPVSVLGINLVSRCLGLLCPLGAKATCTLLLLGTEFCYCCSHRCNIFAVLGDKLAHTATSPKHTHQHSRTHK</sequence>
<keyword evidence="1" id="KW-0472">Membrane</keyword>
<accession>A0ABV0XG16</accession>
<evidence type="ECO:0000313" key="3">
    <source>
        <dbReference type="Proteomes" id="UP001469553"/>
    </source>
</evidence>
<organism evidence="2 3">
    <name type="scientific">Ameca splendens</name>
    <dbReference type="NCBI Taxonomy" id="208324"/>
    <lineage>
        <taxon>Eukaryota</taxon>
        <taxon>Metazoa</taxon>
        <taxon>Chordata</taxon>
        <taxon>Craniata</taxon>
        <taxon>Vertebrata</taxon>
        <taxon>Euteleostomi</taxon>
        <taxon>Actinopterygii</taxon>
        <taxon>Neopterygii</taxon>
        <taxon>Teleostei</taxon>
        <taxon>Neoteleostei</taxon>
        <taxon>Acanthomorphata</taxon>
        <taxon>Ovalentaria</taxon>
        <taxon>Atherinomorphae</taxon>
        <taxon>Cyprinodontiformes</taxon>
        <taxon>Goodeidae</taxon>
        <taxon>Ameca</taxon>
    </lineage>
</organism>
<name>A0ABV0XG16_9TELE</name>
<gene>
    <name evidence="2" type="ORF">AMECASPLE_018996</name>
</gene>
<evidence type="ECO:0000256" key="1">
    <source>
        <dbReference type="SAM" id="Phobius"/>
    </source>
</evidence>